<evidence type="ECO:0000313" key="2">
    <source>
        <dbReference type="Proteomes" id="UP000249819"/>
    </source>
</evidence>
<dbReference type="EMBL" id="QLMA01000001">
    <property type="protein sequence ID" value="RAJ88060.1"/>
    <property type="molecule type" value="Genomic_DNA"/>
</dbReference>
<reference evidence="1 2" key="1">
    <citation type="submission" date="2018-06" db="EMBL/GenBank/DDBJ databases">
        <title>Genomic Encyclopedia of Archaeal and Bacterial Type Strains, Phase II (KMG-II): from individual species to whole genera.</title>
        <authorList>
            <person name="Goeker M."/>
        </authorList>
    </citation>
    <scope>NUCLEOTIDE SEQUENCE [LARGE SCALE GENOMIC DNA]</scope>
    <source>
        <strain evidence="1 2">DSM 29821</strain>
    </source>
</reference>
<evidence type="ECO:0000313" key="1">
    <source>
        <dbReference type="EMBL" id="RAJ88060.1"/>
    </source>
</evidence>
<dbReference type="AlphaFoldDB" id="A0A327WFC5"/>
<organism evidence="1 2">
    <name type="scientific">Chitinophaga dinghuensis</name>
    <dbReference type="NCBI Taxonomy" id="1539050"/>
    <lineage>
        <taxon>Bacteria</taxon>
        <taxon>Pseudomonadati</taxon>
        <taxon>Bacteroidota</taxon>
        <taxon>Chitinophagia</taxon>
        <taxon>Chitinophagales</taxon>
        <taxon>Chitinophagaceae</taxon>
        <taxon>Chitinophaga</taxon>
    </lineage>
</organism>
<gene>
    <name evidence="1" type="ORF">CLV59_101825</name>
</gene>
<name>A0A327WFC5_9BACT</name>
<proteinExistence type="predicted"/>
<keyword evidence="2" id="KW-1185">Reference proteome</keyword>
<protein>
    <submittedName>
        <fullName evidence="1">Uncharacterized protein</fullName>
    </submittedName>
</protein>
<comment type="caution">
    <text evidence="1">The sequence shown here is derived from an EMBL/GenBank/DDBJ whole genome shotgun (WGS) entry which is preliminary data.</text>
</comment>
<dbReference type="Proteomes" id="UP000249819">
    <property type="component" value="Unassembled WGS sequence"/>
</dbReference>
<sequence length="112" mass="13317">MYSSLNMMIGVFFNAGNRFSVPNYYFKPIKLTMPTEVKFFDLADYVILYLNAAGLESQKQRVHRLLYYLQAWHLVFFENIHYSGKCLKPGVAARYILLLLINMMMMRTWKTR</sequence>
<accession>A0A327WFC5</accession>